<dbReference type="SUPFAM" id="SSF49899">
    <property type="entry name" value="Concanavalin A-like lectins/glucanases"/>
    <property type="match status" value="1"/>
</dbReference>
<feature type="domain" description="GH16" evidence="2">
    <location>
        <begin position="1"/>
        <end position="122"/>
    </location>
</feature>
<evidence type="ECO:0000313" key="4">
    <source>
        <dbReference type="Proteomes" id="UP000020681"/>
    </source>
</evidence>
<dbReference type="Proteomes" id="UP000020681">
    <property type="component" value="Unassembled WGS sequence"/>
</dbReference>
<dbReference type="EMBL" id="JAOL01000188">
    <property type="protein sequence ID" value="EUA85823.1"/>
    <property type="molecule type" value="Genomic_DNA"/>
</dbReference>
<feature type="region of interest" description="Disordered" evidence="1">
    <location>
        <begin position="88"/>
        <end position="122"/>
    </location>
</feature>
<reference evidence="3 4" key="1">
    <citation type="submission" date="2014-01" db="EMBL/GenBank/DDBJ databases">
        <authorList>
            <person name="Dobos K."/>
            <person name="Lenaerts A."/>
            <person name="Ordway D."/>
            <person name="DeGroote M.A."/>
            <person name="Parker T."/>
            <person name="Sizemore C."/>
            <person name="Tallon L.J."/>
            <person name="Sadzewicz L.K."/>
            <person name="Sengamalay N."/>
            <person name="Fraser C.M."/>
            <person name="Hine E."/>
            <person name="Shefchek K.A."/>
            <person name="Das S.P."/>
            <person name="Tettelin H."/>
        </authorList>
    </citation>
    <scope>NUCLEOTIDE SEQUENCE [LARGE SCALE GENOMIC DNA]</scope>
    <source>
        <strain evidence="3 4">Harvey</strain>
    </source>
</reference>
<name>A0ABP3A2J0_MYCUL</name>
<protein>
    <submittedName>
        <fullName evidence="3">Glycosyl hydrolases family protein 16</fullName>
    </submittedName>
</protein>
<dbReference type="GO" id="GO:0016787">
    <property type="term" value="F:hydrolase activity"/>
    <property type="evidence" value="ECO:0007669"/>
    <property type="project" value="UniProtKB-KW"/>
</dbReference>
<dbReference type="PROSITE" id="PS51762">
    <property type="entry name" value="GH16_2"/>
    <property type="match status" value="1"/>
</dbReference>
<dbReference type="InterPro" id="IPR013320">
    <property type="entry name" value="ConA-like_dom_sf"/>
</dbReference>
<dbReference type="InterPro" id="IPR000757">
    <property type="entry name" value="Beta-glucanase-like"/>
</dbReference>
<dbReference type="Gene3D" id="2.60.120.200">
    <property type="match status" value="1"/>
</dbReference>
<evidence type="ECO:0000313" key="3">
    <source>
        <dbReference type="EMBL" id="EUA85823.1"/>
    </source>
</evidence>
<organism evidence="3 4">
    <name type="scientific">Mycobacterium ulcerans str. Harvey</name>
    <dbReference type="NCBI Taxonomy" id="1299332"/>
    <lineage>
        <taxon>Bacteria</taxon>
        <taxon>Bacillati</taxon>
        <taxon>Actinomycetota</taxon>
        <taxon>Actinomycetes</taxon>
        <taxon>Mycobacteriales</taxon>
        <taxon>Mycobacteriaceae</taxon>
        <taxon>Mycobacterium</taxon>
        <taxon>Mycobacterium ulcerans group</taxon>
    </lineage>
</organism>
<proteinExistence type="predicted"/>
<gene>
    <name evidence="3" type="ORF">I551_7734</name>
</gene>
<evidence type="ECO:0000259" key="2">
    <source>
        <dbReference type="PROSITE" id="PS51762"/>
    </source>
</evidence>
<evidence type="ECO:0000256" key="1">
    <source>
        <dbReference type="SAM" id="MobiDB-lite"/>
    </source>
</evidence>
<sequence>MGQYRDNRQNVFLDGNSNLVLRATRSGNDYFGGLVHGLWRGGIGTTWEARIKFNCLAPGMWPAWWLSNDDPGRSGEIDLIEWYGNGSWPSGPPCTPTPTERHSRPSRSVWTTTGTTGGSPGT</sequence>
<keyword evidence="3" id="KW-0378">Hydrolase</keyword>
<comment type="caution">
    <text evidence="3">The sequence shown here is derived from an EMBL/GenBank/DDBJ whole genome shotgun (WGS) entry which is preliminary data.</text>
</comment>
<keyword evidence="4" id="KW-1185">Reference proteome</keyword>
<accession>A0ABP3A2J0</accession>